<keyword evidence="2" id="KW-0472">Membrane</keyword>
<dbReference type="Gene3D" id="3.30.200.20">
    <property type="entry name" value="Phosphorylase Kinase, domain 1"/>
    <property type="match status" value="1"/>
</dbReference>
<dbReference type="EMBL" id="JACHDB010000001">
    <property type="protein sequence ID" value="MBB5433593.1"/>
    <property type="molecule type" value="Genomic_DNA"/>
</dbReference>
<dbReference type="InterPro" id="IPR011009">
    <property type="entry name" value="Kinase-like_dom_sf"/>
</dbReference>
<proteinExistence type="predicted"/>
<feature type="region of interest" description="Disordered" evidence="1">
    <location>
        <begin position="393"/>
        <end position="412"/>
    </location>
</feature>
<dbReference type="Gene3D" id="2.60.120.260">
    <property type="entry name" value="Galactose-binding domain-like"/>
    <property type="match status" value="1"/>
</dbReference>
<keyword evidence="2" id="KW-1133">Transmembrane helix</keyword>
<dbReference type="Gene3D" id="1.10.510.10">
    <property type="entry name" value="Transferase(Phosphotransferase) domain 1"/>
    <property type="match status" value="1"/>
</dbReference>
<evidence type="ECO:0000256" key="2">
    <source>
        <dbReference type="SAM" id="Phobius"/>
    </source>
</evidence>
<keyword evidence="4" id="KW-1185">Reference proteome</keyword>
<feature type="compositionally biased region" description="Low complexity" evidence="1">
    <location>
        <begin position="345"/>
        <end position="358"/>
    </location>
</feature>
<feature type="region of interest" description="Disordered" evidence="1">
    <location>
        <begin position="345"/>
        <end position="376"/>
    </location>
</feature>
<protein>
    <recommendedName>
        <fullName evidence="5">Serine/threonine protein kinase</fullName>
    </recommendedName>
</protein>
<keyword evidence="2" id="KW-0812">Transmembrane</keyword>
<evidence type="ECO:0000256" key="1">
    <source>
        <dbReference type="SAM" id="MobiDB-lite"/>
    </source>
</evidence>
<organism evidence="3 4">
    <name type="scientific">Nocardiopsis composta</name>
    <dbReference type="NCBI Taxonomy" id="157465"/>
    <lineage>
        <taxon>Bacteria</taxon>
        <taxon>Bacillati</taxon>
        <taxon>Actinomycetota</taxon>
        <taxon>Actinomycetes</taxon>
        <taxon>Streptosporangiales</taxon>
        <taxon>Nocardiopsidaceae</taxon>
        <taxon>Nocardiopsis</taxon>
    </lineage>
</organism>
<accession>A0A7W8QPN8</accession>
<feature type="region of interest" description="Disordered" evidence="1">
    <location>
        <begin position="258"/>
        <end position="314"/>
    </location>
</feature>
<dbReference type="InterPro" id="IPR008979">
    <property type="entry name" value="Galactose-bd-like_sf"/>
</dbReference>
<gene>
    <name evidence="3" type="ORF">HDA36_003677</name>
</gene>
<dbReference type="RefSeq" id="WP_246528288.1">
    <property type="nucleotide sequence ID" value="NZ_BAAAJD010000125.1"/>
</dbReference>
<dbReference type="CDD" id="cd13973">
    <property type="entry name" value="PK_MviN-like"/>
    <property type="match status" value="1"/>
</dbReference>
<reference evidence="3 4" key="1">
    <citation type="submission" date="2020-08" db="EMBL/GenBank/DDBJ databases">
        <title>Sequencing the genomes of 1000 actinobacteria strains.</title>
        <authorList>
            <person name="Klenk H.-P."/>
        </authorList>
    </citation>
    <scope>NUCLEOTIDE SEQUENCE [LARGE SCALE GENOMIC DNA]</scope>
    <source>
        <strain evidence="3 4">DSM 44551</strain>
    </source>
</reference>
<dbReference type="AlphaFoldDB" id="A0A7W8QPN8"/>
<feature type="transmembrane region" description="Helical" evidence="2">
    <location>
        <begin position="321"/>
        <end position="341"/>
    </location>
</feature>
<evidence type="ECO:0008006" key="5">
    <source>
        <dbReference type="Google" id="ProtNLM"/>
    </source>
</evidence>
<comment type="caution">
    <text evidence="3">The sequence shown here is derived from an EMBL/GenBank/DDBJ whole genome shotgun (WGS) entry which is preliminary data.</text>
</comment>
<feature type="compositionally biased region" description="Polar residues" evidence="1">
    <location>
        <begin position="275"/>
        <end position="287"/>
    </location>
</feature>
<sequence length="516" mass="53280">MSTSMIEPGARLAGRYRLDELVSESEGAAFWKATDETLARLVAVWTFTEGFPRTAEAVRAARATSRIADSRVTQVFDADDSGATPYVVEEWVVGQSLTDLLKQGPLEPDRAAGLVAEAAETLATANATGLFHLNLTPDKLIWSVGGAVKLTGIGVDAALRGIATEQPALADAQGLGRLLYAALTGYWPGPAGVDLPPAPLVDGSPRRPTLVRPGIPPRYDELVGRAAFQAQVGPGPVGSAREVAEALADVPRLVPIPVSPTHAPAVPPPERGTSRDSGQFPSAPSRQHSGGSGGRGHGRARAAAEPPAGRGEGRSRVLPRALMGVAALVVFVGVVVGAWHVGSSMSGSGTEGTETGGSQQASGEDPAEEAELEALSPSSADVYVESGDGDHADKAELAIDGDPSTAWKTSTYRGPQFGKLKSGIGLVLDMGGSVEVHRADLNLGSGGHEVQVLVGDSVGLDSMTVAGKESGATGETSIELDDPAKGRYVLVWFTDIPQVDGGWRGSINEVELHGKT</sequence>
<name>A0A7W8QPN8_9ACTN</name>
<dbReference type="SUPFAM" id="SSF56112">
    <property type="entry name" value="Protein kinase-like (PK-like)"/>
    <property type="match status" value="1"/>
</dbReference>
<dbReference type="Proteomes" id="UP000572635">
    <property type="component" value="Unassembled WGS sequence"/>
</dbReference>
<evidence type="ECO:0000313" key="3">
    <source>
        <dbReference type="EMBL" id="MBB5433593.1"/>
    </source>
</evidence>
<dbReference type="SUPFAM" id="SSF49785">
    <property type="entry name" value="Galactose-binding domain-like"/>
    <property type="match status" value="1"/>
</dbReference>
<evidence type="ECO:0000313" key="4">
    <source>
        <dbReference type="Proteomes" id="UP000572635"/>
    </source>
</evidence>